<comment type="catalytic activity">
    <reaction evidence="8">
        <text>L-glutamine + H2O = L-glutamate + NH4(+)</text>
        <dbReference type="Rhea" id="RHEA:15889"/>
        <dbReference type="ChEBI" id="CHEBI:15377"/>
        <dbReference type="ChEBI" id="CHEBI:28938"/>
        <dbReference type="ChEBI" id="CHEBI:29985"/>
        <dbReference type="ChEBI" id="CHEBI:58359"/>
        <dbReference type="EC" id="3.5.1.2"/>
    </reaction>
</comment>
<comment type="subcellular location">
    <subcellularLocation>
        <location evidence="8">Cytoplasm</location>
    </subcellularLocation>
</comment>
<comment type="pathway">
    <text evidence="8">Purine metabolism; IMP biosynthesis via de novo pathway; 5-amino-1-(5-phospho-D-ribosyl)imidazole from N(2)-formyl-N(1)-(5-phospho-D-ribosyl)glycinamide: step 1/2.</text>
</comment>
<evidence type="ECO:0000256" key="6">
    <source>
        <dbReference type="ARBA" id="ARBA00022840"/>
    </source>
</evidence>
<evidence type="ECO:0000256" key="5">
    <source>
        <dbReference type="ARBA" id="ARBA00022801"/>
    </source>
</evidence>
<evidence type="ECO:0000313" key="10">
    <source>
        <dbReference type="Proteomes" id="UP001204953"/>
    </source>
</evidence>
<dbReference type="SUPFAM" id="SSF52317">
    <property type="entry name" value="Class I glutamine amidotransferase-like"/>
    <property type="match status" value="1"/>
</dbReference>
<keyword evidence="4 8" id="KW-0658">Purine biosynthesis</keyword>
<keyword evidence="6 8" id="KW-0067">ATP-binding</keyword>
<comment type="catalytic activity">
    <reaction evidence="8">
        <text>N(2)-formyl-N(1)-(5-phospho-beta-D-ribosyl)glycinamide + L-glutamine + ATP + H2O = 2-formamido-N(1)-(5-O-phospho-beta-D-ribosyl)acetamidine + L-glutamate + ADP + phosphate + H(+)</text>
        <dbReference type="Rhea" id="RHEA:17129"/>
        <dbReference type="ChEBI" id="CHEBI:15377"/>
        <dbReference type="ChEBI" id="CHEBI:15378"/>
        <dbReference type="ChEBI" id="CHEBI:29985"/>
        <dbReference type="ChEBI" id="CHEBI:30616"/>
        <dbReference type="ChEBI" id="CHEBI:43474"/>
        <dbReference type="ChEBI" id="CHEBI:58359"/>
        <dbReference type="ChEBI" id="CHEBI:147286"/>
        <dbReference type="ChEBI" id="CHEBI:147287"/>
        <dbReference type="ChEBI" id="CHEBI:456216"/>
        <dbReference type="EC" id="6.3.5.3"/>
    </reaction>
</comment>
<evidence type="ECO:0000256" key="4">
    <source>
        <dbReference type="ARBA" id="ARBA00022755"/>
    </source>
</evidence>
<dbReference type="GO" id="GO:0006189">
    <property type="term" value="P:'de novo' IMP biosynthetic process"/>
    <property type="evidence" value="ECO:0007669"/>
    <property type="project" value="UniProtKB-UniRule"/>
</dbReference>
<dbReference type="PANTHER" id="PTHR47552:SF1">
    <property type="entry name" value="PHOSPHORIBOSYLFORMYLGLYCINAMIDINE SYNTHASE SUBUNIT PURQ"/>
    <property type="match status" value="1"/>
</dbReference>
<proteinExistence type="inferred from homology"/>
<keyword evidence="2 8" id="KW-0436">Ligase</keyword>
<feature type="active site" evidence="8">
    <location>
        <position position="203"/>
    </location>
</feature>
<evidence type="ECO:0000256" key="7">
    <source>
        <dbReference type="ARBA" id="ARBA00022962"/>
    </source>
</evidence>
<evidence type="ECO:0000256" key="3">
    <source>
        <dbReference type="ARBA" id="ARBA00022741"/>
    </source>
</evidence>
<evidence type="ECO:0000313" key="9">
    <source>
        <dbReference type="EMBL" id="MCP2730013.1"/>
    </source>
</evidence>
<accession>A0AAE3GUB0</accession>
<dbReference type="EC" id="3.5.1.2" evidence="8"/>
<dbReference type="SMART" id="SM01211">
    <property type="entry name" value="GATase_5"/>
    <property type="match status" value="1"/>
</dbReference>
<feature type="active site" evidence="8">
    <location>
        <position position="205"/>
    </location>
</feature>
<dbReference type="PROSITE" id="PS51273">
    <property type="entry name" value="GATASE_TYPE_1"/>
    <property type="match status" value="1"/>
</dbReference>
<dbReference type="GO" id="GO:0004642">
    <property type="term" value="F:phosphoribosylformylglycinamidine synthase activity"/>
    <property type="evidence" value="ECO:0007669"/>
    <property type="project" value="UniProtKB-UniRule"/>
</dbReference>
<dbReference type="Gene3D" id="3.40.50.880">
    <property type="match status" value="1"/>
</dbReference>
<comment type="function">
    <text evidence="8">Part of the phosphoribosylformylglycinamidine synthase complex involved in the purines biosynthetic pathway. Catalyzes the ATP-dependent conversion of formylglycinamide ribonucleotide (FGAR) and glutamine to yield formylglycinamidine ribonucleotide (FGAM) and glutamate. The FGAM synthase complex is composed of three subunits. PurQ produces an ammonia molecule by converting glutamine to glutamate. PurL transfers the ammonia molecule to FGAR to form FGAM in an ATP-dependent manner. PurS interacts with PurQ and PurL and is thought to assist in the transfer of the ammonia molecule from PurQ to PurL.</text>
</comment>
<dbReference type="InterPro" id="IPR029062">
    <property type="entry name" value="Class_I_gatase-like"/>
</dbReference>
<dbReference type="CDD" id="cd01740">
    <property type="entry name" value="GATase1_FGAR_AT"/>
    <property type="match status" value="1"/>
</dbReference>
<keyword evidence="10" id="KW-1185">Reference proteome</keyword>
<reference evidence="9" key="1">
    <citation type="submission" date="2022-06" db="EMBL/GenBank/DDBJ databases">
        <title>New cyanobacteria of genus Symplocastrum in benthos of Lake Baikal.</title>
        <authorList>
            <person name="Sorokovikova E."/>
            <person name="Tikhonova I."/>
            <person name="Krasnopeev A."/>
            <person name="Evseev P."/>
            <person name="Gladkikh A."/>
            <person name="Belykh O."/>
        </authorList>
    </citation>
    <scope>NUCLEOTIDE SEQUENCE</scope>
    <source>
        <strain evidence="9">BBK-W-15</strain>
    </source>
</reference>
<protein>
    <recommendedName>
        <fullName evidence="8">Phosphoribosylformylglycinamidine synthase subunit PurQ</fullName>
        <shortName evidence="8">FGAM synthase</shortName>
        <ecNumber evidence="8">6.3.5.3</ecNumber>
    </recommendedName>
    <alternativeName>
        <fullName evidence="8">Formylglycinamide ribonucleotide amidotransferase subunit I</fullName>
        <shortName evidence="8">FGAR amidotransferase I</shortName>
        <shortName evidence="8">FGAR-AT I</shortName>
    </alternativeName>
    <alternativeName>
        <fullName evidence="8">Glutaminase PurQ</fullName>
        <ecNumber evidence="8">3.5.1.2</ecNumber>
    </alternativeName>
    <alternativeName>
        <fullName evidence="8">Phosphoribosylformylglycinamidine synthase subunit I</fullName>
    </alternativeName>
</protein>
<dbReference type="GO" id="GO:0004359">
    <property type="term" value="F:glutaminase activity"/>
    <property type="evidence" value="ECO:0007669"/>
    <property type="project" value="UniProtKB-EC"/>
</dbReference>
<dbReference type="PANTHER" id="PTHR47552">
    <property type="entry name" value="PHOSPHORIBOSYLFORMYLGLYCINAMIDINE SYNTHASE SUBUNIT PURQ"/>
    <property type="match status" value="1"/>
</dbReference>
<keyword evidence="5 8" id="KW-0378">Hydrolase</keyword>
<dbReference type="EMBL" id="JAMZMM010000161">
    <property type="protein sequence ID" value="MCP2730013.1"/>
    <property type="molecule type" value="Genomic_DNA"/>
</dbReference>
<comment type="subunit">
    <text evidence="8">Part of the FGAM synthase complex composed of 1 PurL, 1 PurQ and 2 PurS subunits.</text>
</comment>
<dbReference type="RefSeq" id="WP_254012780.1">
    <property type="nucleotide sequence ID" value="NZ_JAMZMM010000161.1"/>
</dbReference>
<comment type="caution">
    <text evidence="9">The sequence shown here is derived from an EMBL/GenBank/DDBJ whole genome shotgun (WGS) entry which is preliminary data.</text>
</comment>
<dbReference type="InterPro" id="IPR010075">
    <property type="entry name" value="PRibForGlyAmidine_synth_PurQ"/>
</dbReference>
<dbReference type="Proteomes" id="UP001204953">
    <property type="component" value="Unassembled WGS sequence"/>
</dbReference>
<dbReference type="NCBIfam" id="TIGR01737">
    <property type="entry name" value="FGAM_synth_I"/>
    <property type="match status" value="1"/>
</dbReference>
<keyword evidence="3 8" id="KW-0547">Nucleotide-binding</keyword>
<sequence>MKVGIVVFPGSNCDRDVSYVTDNLLHTPTRMVWHQETDIADLDIVVLPGGFSYGDYLRCGAIARFSPVMQEVVKHAKKGKFVLGICNGFQILTEMGLLPGALVRNRDLHFICDRVPIKVEHTNVPWTSHYSKGQVITLPIAHGEGRYYADADTLKALEDAHQVLFRYCRASGETNDSGNPNGSLHNIAGICDRTGKIVGMMPHPERAADTQLGGTDGLKLFQGILTSAVLTVSC</sequence>
<dbReference type="AlphaFoldDB" id="A0AAE3GUB0"/>
<gene>
    <name evidence="8 9" type="primary">purQ</name>
    <name evidence="9" type="ORF">NJ959_16390</name>
</gene>
<keyword evidence="1 8" id="KW-0963">Cytoplasm</keyword>
<keyword evidence="7 8" id="KW-0315">Glutamine amidotransferase</keyword>
<dbReference type="PIRSF" id="PIRSF001586">
    <property type="entry name" value="FGAM_synth_I"/>
    <property type="match status" value="1"/>
</dbReference>
<evidence type="ECO:0000256" key="2">
    <source>
        <dbReference type="ARBA" id="ARBA00022598"/>
    </source>
</evidence>
<dbReference type="EC" id="6.3.5.3" evidence="8"/>
<evidence type="ECO:0000256" key="1">
    <source>
        <dbReference type="ARBA" id="ARBA00022490"/>
    </source>
</evidence>
<dbReference type="GO" id="GO:0005737">
    <property type="term" value="C:cytoplasm"/>
    <property type="evidence" value="ECO:0007669"/>
    <property type="project" value="UniProtKB-SubCell"/>
</dbReference>
<name>A0AAE3GUB0_9CYAN</name>
<dbReference type="GO" id="GO:0005524">
    <property type="term" value="F:ATP binding"/>
    <property type="evidence" value="ECO:0007669"/>
    <property type="project" value="UniProtKB-KW"/>
</dbReference>
<dbReference type="HAMAP" id="MF_00421">
    <property type="entry name" value="PurQ"/>
    <property type="match status" value="1"/>
</dbReference>
<evidence type="ECO:0000256" key="8">
    <source>
        <dbReference type="HAMAP-Rule" id="MF_00421"/>
    </source>
</evidence>
<dbReference type="Pfam" id="PF13507">
    <property type="entry name" value="GATase_5"/>
    <property type="match status" value="1"/>
</dbReference>
<organism evidence="9 10">
    <name type="scientific">Limnofasciculus baicalensis BBK-W-15</name>
    <dbReference type="NCBI Taxonomy" id="2699891"/>
    <lineage>
        <taxon>Bacteria</taxon>
        <taxon>Bacillati</taxon>
        <taxon>Cyanobacteriota</taxon>
        <taxon>Cyanophyceae</taxon>
        <taxon>Coleofasciculales</taxon>
        <taxon>Coleofasciculaceae</taxon>
        <taxon>Limnofasciculus</taxon>
        <taxon>Limnofasciculus baicalensis</taxon>
    </lineage>
</organism>
<feature type="active site" description="Nucleophile" evidence="8">
    <location>
        <position position="86"/>
    </location>
</feature>
<dbReference type="NCBIfam" id="NF002957">
    <property type="entry name" value="PRK03619.1"/>
    <property type="match status" value="1"/>
</dbReference>